<comment type="subcellular location">
    <subcellularLocation>
        <location evidence="1">Membrane</location>
        <topology evidence="1">Multi-pass membrane protein</topology>
    </subcellularLocation>
</comment>
<feature type="transmembrane region" description="Helical" evidence="5">
    <location>
        <begin position="169"/>
        <end position="190"/>
    </location>
</feature>
<evidence type="ECO:0000256" key="3">
    <source>
        <dbReference type="ARBA" id="ARBA00022989"/>
    </source>
</evidence>
<organism evidence="7">
    <name type="scientific">freshwater metagenome</name>
    <dbReference type="NCBI Taxonomy" id="449393"/>
    <lineage>
        <taxon>unclassified sequences</taxon>
        <taxon>metagenomes</taxon>
        <taxon>ecological metagenomes</taxon>
    </lineage>
</organism>
<dbReference type="AlphaFoldDB" id="A0A6J6CD53"/>
<dbReference type="GO" id="GO:0016020">
    <property type="term" value="C:membrane"/>
    <property type="evidence" value="ECO:0007669"/>
    <property type="project" value="UniProtKB-SubCell"/>
</dbReference>
<feature type="transmembrane region" description="Helical" evidence="5">
    <location>
        <begin position="27"/>
        <end position="47"/>
    </location>
</feature>
<name>A0A6J6CD53_9ZZZZ</name>
<dbReference type="InterPro" id="IPR000620">
    <property type="entry name" value="EamA_dom"/>
</dbReference>
<dbReference type="PANTHER" id="PTHR32322:SF2">
    <property type="entry name" value="EAMA DOMAIN-CONTAINING PROTEIN"/>
    <property type="match status" value="1"/>
</dbReference>
<evidence type="ECO:0000256" key="5">
    <source>
        <dbReference type="SAM" id="Phobius"/>
    </source>
</evidence>
<keyword evidence="3 5" id="KW-1133">Transmembrane helix</keyword>
<feature type="transmembrane region" description="Helical" evidence="5">
    <location>
        <begin position="258"/>
        <end position="277"/>
    </location>
</feature>
<evidence type="ECO:0000256" key="2">
    <source>
        <dbReference type="ARBA" id="ARBA00022692"/>
    </source>
</evidence>
<dbReference type="InterPro" id="IPR050638">
    <property type="entry name" value="AA-Vitamin_Transporters"/>
</dbReference>
<feature type="transmembrane region" description="Helical" evidence="5">
    <location>
        <begin position="116"/>
        <end position="133"/>
    </location>
</feature>
<dbReference type="InterPro" id="IPR037185">
    <property type="entry name" value="EmrE-like"/>
</dbReference>
<keyword evidence="2 5" id="KW-0812">Transmembrane</keyword>
<feature type="transmembrane region" description="Helical" evidence="5">
    <location>
        <begin position="90"/>
        <end position="109"/>
    </location>
</feature>
<feature type="transmembrane region" description="Helical" evidence="5">
    <location>
        <begin position="202"/>
        <end position="225"/>
    </location>
</feature>
<accession>A0A6J6CD53</accession>
<protein>
    <submittedName>
        <fullName evidence="7">Unannotated protein</fullName>
    </submittedName>
</protein>
<dbReference type="EMBL" id="CAEZSL010000126">
    <property type="protein sequence ID" value="CAB4548309.1"/>
    <property type="molecule type" value="Genomic_DNA"/>
</dbReference>
<evidence type="ECO:0000259" key="6">
    <source>
        <dbReference type="Pfam" id="PF00892"/>
    </source>
</evidence>
<keyword evidence="4 5" id="KW-0472">Membrane</keyword>
<feature type="transmembrane region" description="Helical" evidence="5">
    <location>
        <begin position="139"/>
        <end position="157"/>
    </location>
</feature>
<dbReference type="Pfam" id="PF00892">
    <property type="entry name" value="EamA"/>
    <property type="match status" value="2"/>
</dbReference>
<reference evidence="7" key="1">
    <citation type="submission" date="2020-05" db="EMBL/GenBank/DDBJ databases">
        <authorList>
            <person name="Chiriac C."/>
            <person name="Salcher M."/>
            <person name="Ghai R."/>
            <person name="Kavagutti S V."/>
        </authorList>
    </citation>
    <scope>NUCLEOTIDE SEQUENCE</scope>
</reference>
<feature type="transmembrane region" description="Helical" evidence="5">
    <location>
        <begin position="232"/>
        <end position="252"/>
    </location>
</feature>
<feature type="domain" description="EamA" evidence="6">
    <location>
        <begin position="5"/>
        <end position="132"/>
    </location>
</feature>
<dbReference type="NCBIfam" id="NF008432">
    <property type="entry name" value="PRK11272.1"/>
    <property type="match status" value="1"/>
</dbReference>
<dbReference type="PANTHER" id="PTHR32322">
    <property type="entry name" value="INNER MEMBRANE TRANSPORTER"/>
    <property type="match status" value="1"/>
</dbReference>
<feature type="transmembrane region" description="Helical" evidence="5">
    <location>
        <begin position="59"/>
        <end position="78"/>
    </location>
</feature>
<feature type="domain" description="EamA" evidence="6">
    <location>
        <begin position="142"/>
        <end position="275"/>
    </location>
</feature>
<dbReference type="SUPFAM" id="SSF103481">
    <property type="entry name" value="Multidrug resistance efflux transporter EmrE"/>
    <property type="match status" value="2"/>
</dbReference>
<evidence type="ECO:0000256" key="4">
    <source>
        <dbReference type="ARBA" id="ARBA00023136"/>
    </source>
</evidence>
<proteinExistence type="predicted"/>
<evidence type="ECO:0000313" key="7">
    <source>
        <dbReference type="EMBL" id="CAB4548309.1"/>
    </source>
</evidence>
<sequence length="287" mass="30559">MIVSLAAVWVIWGSTYLAIKIGLESLPPFFMQGTRFVFAGGAMLLFLKLRGTPWPSRRQIRNASIVGVLLLIGGLGTVTVAEDRGVDSGLVATIIAIQPMMMTLWGGIWKTWPKRMEWIGMLIGMAGVVVLMSDSGLSGTWSGTLLVFGACFSWSFGSAISRRIDMPTGLMTTGIEMTAAAMAFMLLSLVTQENISPPTLRSSLAVAYLIIFGSIIAFTAFTYLISHVASPLAMSYAYVNPAIAVLLGVVLSDESVSANMGVALPIILCGVAIVTNASRSKIEEASH</sequence>
<evidence type="ECO:0000256" key="1">
    <source>
        <dbReference type="ARBA" id="ARBA00004141"/>
    </source>
</evidence>
<gene>
    <name evidence="7" type="ORF">UFOPK1421_01104</name>
</gene>